<evidence type="ECO:0000313" key="1">
    <source>
        <dbReference type="EMBL" id="KAI4812980.1"/>
    </source>
</evidence>
<dbReference type="EMBL" id="CM043806">
    <property type="protein sequence ID" value="KAI4812980.1"/>
    <property type="molecule type" value="Genomic_DNA"/>
</dbReference>
<name>A0ACB9WHJ8_CHAAC</name>
<sequence>MVNYVQIKSRPLNTRLFASLCNELGSEHQGLLFPTEVRWLSQGNVLSRLYELRDEVRLFLMEHGSQLADHLTDPDWLTRLAYLSCIFDRLNGLNLSLQGENTSIMSLNDNICAFKRKVESRWTAQIEMGRIDMVPELEEFIEENDRSVNSVKKYITTHLQALLEHVNKYFPEEIRLDKITIHCNDRKSSVIRHGGRTG</sequence>
<comment type="caution">
    <text evidence="1">The sequence shown here is derived from an EMBL/GenBank/DDBJ whole genome shotgun (WGS) entry which is preliminary data.</text>
</comment>
<organism evidence="1 2">
    <name type="scientific">Chaenocephalus aceratus</name>
    <name type="common">Blackfin icefish</name>
    <name type="synonym">Chaenichthys aceratus</name>
    <dbReference type="NCBI Taxonomy" id="36190"/>
    <lineage>
        <taxon>Eukaryota</taxon>
        <taxon>Metazoa</taxon>
        <taxon>Chordata</taxon>
        <taxon>Craniata</taxon>
        <taxon>Vertebrata</taxon>
        <taxon>Euteleostomi</taxon>
        <taxon>Actinopterygii</taxon>
        <taxon>Neopterygii</taxon>
        <taxon>Teleostei</taxon>
        <taxon>Neoteleostei</taxon>
        <taxon>Acanthomorphata</taxon>
        <taxon>Eupercaria</taxon>
        <taxon>Perciformes</taxon>
        <taxon>Notothenioidei</taxon>
        <taxon>Channichthyidae</taxon>
        <taxon>Chaenocephalus</taxon>
    </lineage>
</organism>
<reference evidence="1" key="1">
    <citation type="submission" date="2022-05" db="EMBL/GenBank/DDBJ databases">
        <title>Chromosome-level genome of Chaenocephalus aceratus.</title>
        <authorList>
            <person name="Park H."/>
        </authorList>
    </citation>
    <scope>NUCLEOTIDE SEQUENCE</scope>
    <source>
        <strain evidence="1">KU_202001</strain>
    </source>
</reference>
<keyword evidence="2" id="KW-1185">Reference proteome</keyword>
<proteinExistence type="predicted"/>
<accession>A0ACB9WHJ8</accession>
<dbReference type="Proteomes" id="UP001057452">
    <property type="component" value="Chromosome 22"/>
</dbReference>
<protein>
    <submittedName>
        <fullName evidence="1">Uncharacterized protein</fullName>
    </submittedName>
</protein>
<gene>
    <name evidence="1" type="ORF">KUCAC02_024336</name>
</gene>
<evidence type="ECO:0000313" key="2">
    <source>
        <dbReference type="Proteomes" id="UP001057452"/>
    </source>
</evidence>